<sequence length="289" mass="32203">MGAVAFYPQSLLSFSKQLKLGRPVFSARGRTYDLKFWIPIIGFFVQVGMFQVDLVCDMVPFITLFNLAEIADCTSPFGFQKNPHKLTIVSIRSDENRRDRPPQKGSAAGRTKKGDGNKRPHLSDGQASSSSNQEEIIALFKQIQSSVSKGESVSMKKRDRIPSDGKHTVESVIDVLLHTQKEVKDTSSVKDGEVKEQETLNNEPVTNFKLARLPSTFVKRSPIPSASTPRGKVLEPDSEASANMAESEQLKLPRVEELKLPQLKELAKARGFKGYSRLKKSELIKLLRS</sequence>
<organism evidence="1 2">
    <name type="scientific">Pistacia integerrima</name>
    <dbReference type="NCBI Taxonomy" id="434235"/>
    <lineage>
        <taxon>Eukaryota</taxon>
        <taxon>Viridiplantae</taxon>
        <taxon>Streptophyta</taxon>
        <taxon>Embryophyta</taxon>
        <taxon>Tracheophyta</taxon>
        <taxon>Spermatophyta</taxon>
        <taxon>Magnoliopsida</taxon>
        <taxon>eudicotyledons</taxon>
        <taxon>Gunneridae</taxon>
        <taxon>Pentapetalae</taxon>
        <taxon>rosids</taxon>
        <taxon>malvids</taxon>
        <taxon>Sapindales</taxon>
        <taxon>Anacardiaceae</taxon>
        <taxon>Pistacia</taxon>
    </lineage>
</organism>
<evidence type="ECO:0000313" key="1">
    <source>
        <dbReference type="EMBL" id="KAJ0016959.1"/>
    </source>
</evidence>
<comment type="caution">
    <text evidence="1">The sequence shown here is derived from an EMBL/GenBank/DDBJ whole genome shotgun (WGS) entry which is preliminary data.</text>
</comment>
<keyword evidence="2" id="KW-1185">Reference proteome</keyword>
<protein>
    <submittedName>
        <fullName evidence="1">Uncharacterized protein</fullName>
    </submittedName>
</protein>
<accession>A0ACC0XF96</accession>
<reference evidence="2" key="1">
    <citation type="journal article" date="2023" name="G3 (Bethesda)">
        <title>Genome assembly and association tests identify interacting loci associated with vigor, precocity, and sex in interspecific pistachio rootstocks.</title>
        <authorList>
            <person name="Palmer W."/>
            <person name="Jacygrad E."/>
            <person name="Sagayaradj S."/>
            <person name="Cavanaugh K."/>
            <person name="Han R."/>
            <person name="Bertier L."/>
            <person name="Beede B."/>
            <person name="Kafkas S."/>
            <person name="Golino D."/>
            <person name="Preece J."/>
            <person name="Michelmore R."/>
        </authorList>
    </citation>
    <scope>NUCLEOTIDE SEQUENCE [LARGE SCALE GENOMIC DNA]</scope>
</reference>
<gene>
    <name evidence="1" type="ORF">Pint_10359</name>
</gene>
<dbReference type="EMBL" id="CM047747">
    <property type="protein sequence ID" value="KAJ0016959.1"/>
    <property type="molecule type" value="Genomic_DNA"/>
</dbReference>
<evidence type="ECO:0000313" key="2">
    <source>
        <dbReference type="Proteomes" id="UP001163603"/>
    </source>
</evidence>
<dbReference type="Proteomes" id="UP001163603">
    <property type="component" value="Chromosome 12"/>
</dbReference>
<proteinExistence type="predicted"/>
<name>A0ACC0XF96_9ROSI</name>